<dbReference type="InterPro" id="IPR036558">
    <property type="entry name" value="YqbG-like_sf"/>
</dbReference>
<dbReference type="RefSeq" id="WP_185369378.1">
    <property type="nucleotide sequence ID" value="NZ_JAARMZ010000016.1"/>
</dbReference>
<accession>A0A842CQF2</accession>
<evidence type="ECO:0000313" key="4">
    <source>
        <dbReference type="Proteomes" id="UP000553016"/>
    </source>
</evidence>
<reference evidence="3 4" key="1">
    <citation type="submission" date="2020-03" db="EMBL/GenBank/DDBJ databases">
        <title>Soil Listeria distribution.</title>
        <authorList>
            <person name="Liao J."/>
            <person name="Wiedmann M."/>
        </authorList>
    </citation>
    <scope>NUCLEOTIDE SEQUENCE [LARGE SCALE GENOMIC DNA]</scope>
    <source>
        <strain evidence="2 4">FSL L7-0149</strain>
        <strain evidence="1 3">FSL L7-0435</strain>
    </source>
</reference>
<evidence type="ECO:0000313" key="2">
    <source>
        <dbReference type="EMBL" id="MBC2241819.1"/>
    </source>
</evidence>
<dbReference type="EMBL" id="JAARWW010000005">
    <property type="protein sequence ID" value="MBC2004441.1"/>
    <property type="molecule type" value="Genomic_DNA"/>
</dbReference>
<dbReference type="Proteomes" id="UP000546806">
    <property type="component" value="Unassembled WGS sequence"/>
</dbReference>
<protein>
    <submittedName>
        <fullName evidence="1">DUF3199 family protein</fullName>
    </submittedName>
</protein>
<dbReference type="Gene3D" id="1.10.3230.10">
    <property type="entry name" value="YqbG-like"/>
    <property type="match status" value="1"/>
</dbReference>
<gene>
    <name evidence="1" type="ORF">HCA78_11725</name>
    <name evidence="2" type="ORF">HCB35_15185</name>
</gene>
<dbReference type="Pfam" id="PF11436">
    <property type="entry name" value="DUF3199"/>
    <property type="match status" value="1"/>
</dbReference>
<comment type="caution">
    <text evidence="1">The sequence shown here is derived from an EMBL/GenBank/DDBJ whole genome shotgun (WGS) entry which is preliminary data.</text>
</comment>
<dbReference type="InterPro" id="IPR013514">
    <property type="entry name" value="DUF3199_YqbG"/>
</dbReference>
<dbReference type="AlphaFoldDB" id="A0A842CQF2"/>
<dbReference type="SUPFAM" id="SSF116915">
    <property type="entry name" value="Hypothetical protein YqbG"/>
    <property type="match status" value="1"/>
</dbReference>
<dbReference type="Proteomes" id="UP000553016">
    <property type="component" value="Unassembled WGS sequence"/>
</dbReference>
<dbReference type="EMBL" id="JAARZA010000008">
    <property type="protein sequence ID" value="MBC2241819.1"/>
    <property type="molecule type" value="Genomic_DNA"/>
</dbReference>
<name>A0A842CQF2_9LIST</name>
<sequence>MSYITPQELKSYSEFEAVKERSDDSLSLDIIEAESDLESTLRQPISEVLDVDEKLPEKLRIALLKLAQFFALINSDDSIQKGYTSEKMSDYSYTIGSGDSLKKPDISGLINGFINEDVQKLKKGLFRMRGI</sequence>
<evidence type="ECO:0000313" key="3">
    <source>
        <dbReference type="Proteomes" id="UP000546806"/>
    </source>
</evidence>
<dbReference type="CDD" id="cd08053">
    <property type="entry name" value="Yqbg"/>
    <property type="match status" value="1"/>
</dbReference>
<evidence type="ECO:0000313" key="1">
    <source>
        <dbReference type="EMBL" id="MBC2004441.1"/>
    </source>
</evidence>
<organism evidence="1 3">
    <name type="scientific">Listeria booriae</name>
    <dbReference type="NCBI Taxonomy" id="1552123"/>
    <lineage>
        <taxon>Bacteria</taxon>
        <taxon>Bacillati</taxon>
        <taxon>Bacillota</taxon>
        <taxon>Bacilli</taxon>
        <taxon>Bacillales</taxon>
        <taxon>Listeriaceae</taxon>
        <taxon>Listeria</taxon>
    </lineage>
</organism>
<proteinExistence type="predicted"/>